<comment type="catalytic activity">
    <reaction evidence="8">
        <text>acetylcholine + H2O = choline + acetate + H(+)</text>
        <dbReference type="Rhea" id="RHEA:17561"/>
        <dbReference type="ChEBI" id="CHEBI:15354"/>
        <dbReference type="ChEBI" id="CHEBI:15355"/>
        <dbReference type="ChEBI" id="CHEBI:15377"/>
        <dbReference type="ChEBI" id="CHEBI:15378"/>
        <dbReference type="ChEBI" id="CHEBI:30089"/>
        <dbReference type="EC" id="3.1.1.7"/>
    </reaction>
</comment>
<dbReference type="PANTHER" id="PTHR43918">
    <property type="entry name" value="ACETYLCHOLINESTERASE"/>
    <property type="match status" value="1"/>
</dbReference>
<dbReference type="SUPFAM" id="SSF53474">
    <property type="entry name" value="alpha/beta-Hydrolases"/>
    <property type="match status" value="4"/>
</dbReference>
<evidence type="ECO:0000256" key="7">
    <source>
        <dbReference type="ARBA" id="ARBA00023180"/>
    </source>
</evidence>
<feature type="active site" description="Acyl-ester intermediate" evidence="9">
    <location>
        <position position="1650"/>
    </location>
</feature>
<evidence type="ECO:0000313" key="11">
    <source>
        <dbReference type="EMBL" id="KAH7952433.1"/>
    </source>
</evidence>
<sequence length="2062" mass="231364">MNVWRPSCVTQNTCDYEAPLLPVVLFIYGGAFQWGDASAFYNDGLVFSSVNEVVFVSFNYRMNVFGFLSDWSPDAPGNLAFWDQLLAMQWVRRSISTFGGDPLLVTLYGQSSGAMSAGVHVLSPLSKGLFKRCIFESGTALSLITFQRRNQMSFFNNLAGQLNCTDRASNSSAMLECMRKVNSREVIHRLRSVGQLTSMFFPTSGDVFVPEYPIDFDKVDCINGEEMLMGTTLDEGTVFFYHPIERLRELEPALYDYYEGATAIVLSTSFSIPLSTARQYISSLFENTANDLSVDEVLRTLSHSFGDPVFVCSTNLWGEQLAKRGHHVYRYVYSHRMPLSIWDEWMGVVHTDDLPYMLGSVATFKKNLRSERWDDLPDWFRNYNATSAELTFSTNLVKSLGAFVKTGYDRIRDLHKPQLRLHREIYAPRFMVLQYSLTLKKSRRLGKAYTETGLVSGERLTVNKRQVDAFLGIPYATPPVGDLRFKKPEPAKPWKGTRSATKKPLPCVQTDLPLADKLPFNYSSSSEDCLYLNVWRPSKHCAKSSPKCSAMLPVVVFVHGGGFQWGDSGLFLYDGSNFAPTADVVFVTFNYRVSIFGFLSLDSKELPGNMGLWDQNLLLKWVRANIAYFGGDASDVTLWGQSAGGASVGFHAVSPHSKGLFKRIIMQSGTPALTILNVSHRKAARMSAVADAVGCFDHRRSLMDQVEDVLSCMKRVDARKIIDAVSAEKPLNQFYPPTHGDEFLPGDPLSDDTWNHLNTKELFTGHTANEGNFLMRNIRRSAPVLDNILSEDYRFITTVVLSVMFQIPVYSGRQIVKEYFGDYDEKHSKKKVLEILDDMFGDVVFNCPTMFFAEKASQQGIDTYAYIFAHLPTTSPWPNPRGPTHADDIPFMLGSLDFVADPSKLTDVVTEKAKQRLAIGAARITPEERQLADQLQGMLSAYIRTGPRPAKAWNGTYVATEFPTPCFQPDQVLNEDARLNYSSSSEDCLYVNVWRPASACINESVCETAELPVLVFLYGGGFQFGDSGLRVYDGTNFVARTNVVFVSLNYRVYFYGFLSAERPALPGNMGLWDQLMALEWVNRNIRRFGGNERDVTLSGHSAGAIAAGLHALSPQSRGLFTRLILQSGTPLTMIVGLSYSGISKFINTAVTLGCYDTRRSLDAQISNVVECLKRLDHVSLRTRMAAMNVKRQMFLPVYGDDMLPFHPLNGRNMEIHVKEMFLGTVRDEGTFIVYALRAAVPYLMHFFHLDYRLAVTVGLKFAFDIPTHNGKSIVQAYFGDYSVTHDDETIVDILSKLIGDAMFDCPTNLFATKAAEQGTETYRYLFAHKPSYSFWPDWAGIAHGCELPFTMGSLGSFKSEPRFTSPSGKYGDEIRNSKASQEDEMFMEELMQTWSAFVRDGKPKIPLSNAEWPKYTAQKPEFVYLQPSNYTRGLGPKRERCEYWRPFLLKHERPVVKTEEGVVEGIRLDAGGEKVDAFLGIPYATPPVGNLRFERPLPAKPWKGKYNASSKPAPCMQSDFPIYQDIVLDYTHSSEDCLYYNVWRPTRSCPDDTETCNAKLPVMVFIHGGGFQFGDSSLFLYDLSHLAVRSNIVTVSFNYRLNFFGFLTTETADMPGNMGMWDQVLFLKWINKNIAYFGGDPNEVTVAGHSAGGVSAGLLAASPATKGLLKRIIMQSGTPLSLLAGSTYYSPDKFYDVSRTLGCHNGQAKKKDLDLPKTIKCLKKLDARKIIRSLLRLNLGQRVFSPQEGDDFFPYDPLAMDTWKNVHVKEVFAGSNLNEGTGFLSYILKHHHDLADNLKVDYRATITAMLSLFADVPLVTGKRMVKAYFGGYEVKHEGQKVVELLSEMMGDIVFKCPTHLYSELMALQGLPSYRYLFAYRPSYSIFPKWFGVVHSEELPFALGSLIFSTDPTRTSIATDSLPRGFLGRSYTTNETAFMRQLMDTWGSFVSTGKPSIPLRDDEWPSYTKTRHDIVQLMPFNYTIRFDKSQDKCELYRPFMIRKGAGKQPRLRIVSPGIAASSGKPISPAVASGANRQPGNNVAMSLVACCLLMAMRHLFATIV</sequence>
<evidence type="ECO:0000256" key="6">
    <source>
        <dbReference type="ARBA" id="ARBA00023157"/>
    </source>
</evidence>
<evidence type="ECO:0000256" key="4">
    <source>
        <dbReference type="ARBA" id="ARBA00022801"/>
    </source>
</evidence>
<dbReference type="GO" id="GO:0005886">
    <property type="term" value="C:plasma membrane"/>
    <property type="evidence" value="ECO:0007669"/>
    <property type="project" value="TreeGrafter"/>
</dbReference>
<gene>
    <name evidence="11" type="ORF">HPB52_023454</name>
</gene>
<evidence type="ECO:0000256" key="3">
    <source>
        <dbReference type="ARBA" id="ARBA00022487"/>
    </source>
</evidence>
<keyword evidence="5" id="KW-0531">Neurotransmitter degradation</keyword>
<dbReference type="InterPro" id="IPR019819">
    <property type="entry name" value="Carboxylesterase_B_CS"/>
</dbReference>
<dbReference type="EMBL" id="JABSTV010001251">
    <property type="protein sequence ID" value="KAH7952433.1"/>
    <property type="molecule type" value="Genomic_DNA"/>
</dbReference>
<feature type="domain" description="Carboxylesterase type B" evidence="10">
    <location>
        <begin position="1453"/>
        <end position="1977"/>
    </location>
</feature>
<dbReference type="InterPro" id="IPR050654">
    <property type="entry name" value="AChE-related_enzymes"/>
</dbReference>
<accession>A0A9D4SVK0</accession>
<evidence type="ECO:0000313" key="12">
    <source>
        <dbReference type="Proteomes" id="UP000821837"/>
    </source>
</evidence>
<dbReference type="GO" id="GO:0019695">
    <property type="term" value="P:choline metabolic process"/>
    <property type="evidence" value="ECO:0007669"/>
    <property type="project" value="TreeGrafter"/>
</dbReference>
<dbReference type="Pfam" id="PF00135">
    <property type="entry name" value="COesterase"/>
    <property type="match status" value="4"/>
</dbReference>
<dbReference type="InterPro" id="IPR019826">
    <property type="entry name" value="Carboxylesterase_B_AS"/>
</dbReference>
<dbReference type="PANTHER" id="PTHR43918:SF4">
    <property type="entry name" value="CARBOXYLIC ESTER HYDROLASE"/>
    <property type="match status" value="1"/>
</dbReference>
<dbReference type="InterPro" id="IPR002018">
    <property type="entry name" value="CarbesteraseB"/>
</dbReference>
<dbReference type="VEuPathDB" id="VectorBase:RSAN_028861"/>
<feature type="domain" description="Carboxylesterase type B" evidence="10">
    <location>
        <begin position="449"/>
        <end position="898"/>
    </location>
</feature>
<dbReference type="GO" id="GO:0005615">
    <property type="term" value="C:extracellular space"/>
    <property type="evidence" value="ECO:0007669"/>
    <property type="project" value="TreeGrafter"/>
</dbReference>
<dbReference type="InterPro" id="IPR000997">
    <property type="entry name" value="Cholinesterase"/>
</dbReference>
<dbReference type="EC" id="3.1.1.7" evidence="2"/>
<keyword evidence="12" id="KW-1185">Reference proteome</keyword>
<dbReference type="GO" id="GO:0003990">
    <property type="term" value="F:acetylcholinesterase activity"/>
    <property type="evidence" value="ECO:0007669"/>
    <property type="project" value="UniProtKB-EC"/>
</dbReference>
<feature type="active site" description="Charge relay system" evidence="9">
    <location>
        <position position="1779"/>
    </location>
</feature>
<organism evidence="11 12">
    <name type="scientific">Rhipicephalus sanguineus</name>
    <name type="common">Brown dog tick</name>
    <name type="synonym">Ixodes sanguineus</name>
    <dbReference type="NCBI Taxonomy" id="34632"/>
    <lineage>
        <taxon>Eukaryota</taxon>
        <taxon>Metazoa</taxon>
        <taxon>Ecdysozoa</taxon>
        <taxon>Arthropoda</taxon>
        <taxon>Chelicerata</taxon>
        <taxon>Arachnida</taxon>
        <taxon>Acari</taxon>
        <taxon>Parasitiformes</taxon>
        <taxon>Ixodida</taxon>
        <taxon>Ixodoidea</taxon>
        <taxon>Ixodidae</taxon>
        <taxon>Rhipicephalinae</taxon>
        <taxon>Rhipicephalus</taxon>
        <taxon>Rhipicephalus</taxon>
    </lineage>
</organism>
<dbReference type="VEuPathDB" id="VectorBase:RSAN_056053"/>
<feature type="domain" description="Carboxylesterase type B" evidence="10">
    <location>
        <begin position="947"/>
        <end position="1444"/>
    </location>
</feature>
<evidence type="ECO:0000256" key="2">
    <source>
        <dbReference type="ARBA" id="ARBA00013276"/>
    </source>
</evidence>
<comment type="caution">
    <text evidence="11">The sequence shown here is derived from an EMBL/GenBank/DDBJ whole genome shotgun (WGS) entry which is preliminary data.</text>
</comment>
<reference evidence="11" key="1">
    <citation type="journal article" date="2020" name="Cell">
        <title>Large-Scale Comparative Analyses of Tick Genomes Elucidate Their Genetic Diversity and Vector Capacities.</title>
        <authorList>
            <consortium name="Tick Genome and Microbiome Consortium (TIGMIC)"/>
            <person name="Jia N."/>
            <person name="Wang J."/>
            <person name="Shi W."/>
            <person name="Du L."/>
            <person name="Sun Y."/>
            <person name="Zhan W."/>
            <person name="Jiang J.F."/>
            <person name="Wang Q."/>
            <person name="Zhang B."/>
            <person name="Ji P."/>
            <person name="Bell-Sakyi L."/>
            <person name="Cui X.M."/>
            <person name="Yuan T.T."/>
            <person name="Jiang B.G."/>
            <person name="Yang W.F."/>
            <person name="Lam T.T."/>
            <person name="Chang Q.C."/>
            <person name="Ding S.J."/>
            <person name="Wang X.J."/>
            <person name="Zhu J.G."/>
            <person name="Ruan X.D."/>
            <person name="Zhao L."/>
            <person name="Wei J.T."/>
            <person name="Ye R.Z."/>
            <person name="Que T.C."/>
            <person name="Du C.H."/>
            <person name="Zhou Y.H."/>
            <person name="Cheng J.X."/>
            <person name="Dai P.F."/>
            <person name="Guo W.B."/>
            <person name="Han X.H."/>
            <person name="Huang E.J."/>
            <person name="Li L.F."/>
            <person name="Wei W."/>
            <person name="Gao Y.C."/>
            <person name="Liu J.Z."/>
            <person name="Shao H.Z."/>
            <person name="Wang X."/>
            <person name="Wang C.C."/>
            <person name="Yang T.C."/>
            <person name="Huo Q.B."/>
            <person name="Li W."/>
            <person name="Chen H.Y."/>
            <person name="Chen S.E."/>
            <person name="Zhou L.G."/>
            <person name="Ni X.B."/>
            <person name="Tian J.H."/>
            <person name="Sheng Y."/>
            <person name="Liu T."/>
            <person name="Pan Y.S."/>
            <person name="Xia L.Y."/>
            <person name="Li J."/>
            <person name="Zhao F."/>
            <person name="Cao W.C."/>
        </authorList>
    </citation>
    <scope>NUCLEOTIDE SEQUENCE</scope>
    <source>
        <strain evidence="11">Rsan-2018</strain>
    </source>
</reference>
<dbReference type="InterPro" id="IPR029058">
    <property type="entry name" value="AB_hydrolase_fold"/>
</dbReference>
<evidence type="ECO:0000256" key="1">
    <source>
        <dbReference type="ARBA" id="ARBA00005964"/>
    </source>
</evidence>
<evidence type="ECO:0000256" key="9">
    <source>
        <dbReference type="PIRSR" id="PIRSR600997-1"/>
    </source>
</evidence>
<dbReference type="PROSITE" id="PS00122">
    <property type="entry name" value="CARBOXYLESTERASE_B_1"/>
    <property type="match status" value="4"/>
</dbReference>
<dbReference type="Gene3D" id="3.40.50.1820">
    <property type="entry name" value="alpha/beta hydrolase"/>
    <property type="match status" value="4"/>
</dbReference>
<dbReference type="PRINTS" id="PR00878">
    <property type="entry name" value="CHOLNESTRASE"/>
</dbReference>
<reference evidence="11" key="2">
    <citation type="submission" date="2021-09" db="EMBL/GenBank/DDBJ databases">
        <authorList>
            <person name="Jia N."/>
            <person name="Wang J."/>
            <person name="Shi W."/>
            <person name="Du L."/>
            <person name="Sun Y."/>
            <person name="Zhan W."/>
            <person name="Jiang J."/>
            <person name="Wang Q."/>
            <person name="Zhang B."/>
            <person name="Ji P."/>
            <person name="Sakyi L.B."/>
            <person name="Cui X."/>
            <person name="Yuan T."/>
            <person name="Jiang B."/>
            <person name="Yang W."/>
            <person name="Lam T.T.-Y."/>
            <person name="Chang Q."/>
            <person name="Ding S."/>
            <person name="Wang X."/>
            <person name="Zhu J."/>
            <person name="Ruan X."/>
            <person name="Zhao L."/>
            <person name="Wei J."/>
            <person name="Que T."/>
            <person name="Du C."/>
            <person name="Cheng J."/>
            <person name="Dai P."/>
            <person name="Han X."/>
            <person name="Huang E."/>
            <person name="Gao Y."/>
            <person name="Liu J."/>
            <person name="Shao H."/>
            <person name="Ye R."/>
            <person name="Li L."/>
            <person name="Wei W."/>
            <person name="Wang X."/>
            <person name="Wang C."/>
            <person name="Huo Q."/>
            <person name="Li W."/>
            <person name="Guo W."/>
            <person name="Chen H."/>
            <person name="Chen S."/>
            <person name="Zhou L."/>
            <person name="Zhou L."/>
            <person name="Ni X."/>
            <person name="Tian J."/>
            <person name="Zhou Y."/>
            <person name="Sheng Y."/>
            <person name="Liu T."/>
            <person name="Pan Y."/>
            <person name="Xia L."/>
            <person name="Li J."/>
            <person name="Zhao F."/>
            <person name="Cao W."/>
        </authorList>
    </citation>
    <scope>NUCLEOTIDE SEQUENCE</scope>
    <source>
        <strain evidence="11">Rsan-2018</strain>
        <tissue evidence="11">Larvae</tissue>
    </source>
</reference>
<dbReference type="Proteomes" id="UP000821837">
    <property type="component" value="Chromosome 5"/>
</dbReference>
<dbReference type="GO" id="GO:0006581">
    <property type="term" value="P:acetylcholine catabolic process"/>
    <property type="evidence" value="ECO:0007669"/>
    <property type="project" value="TreeGrafter"/>
</dbReference>
<dbReference type="VEuPathDB" id="VectorBase:RSAN_033650"/>
<comment type="similarity">
    <text evidence="1">Belongs to the type-B carboxylesterase/lipase family.</text>
</comment>
<keyword evidence="6" id="KW-1015">Disulfide bond</keyword>
<feature type="domain" description="Carboxylesterase type B" evidence="10">
    <location>
        <begin position="1"/>
        <end position="409"/>
    </location>
</feature>
<proteinExistence type="inferred from homology"/>
<keyword evidence="3" id="KW-0719">Serine esterase</keyword>
<evidence type="ECO:0000259" key="10">
    <source>
        <dbReference type="Pfam" id="PF00135"/>
    </source>
</evidence>
<name>A0A9D4SVK0_RHISA</name>
<feature type="active site" description="Charge relay system" evidence="9">
    <location>
        <position position="1894"/>
    </location>
</feature>
<protein>
    <recommendedName>
        <fullName evidence="2">acetylcholinesterase</fullName>
        <ecNumber evidence="2">3.1.1.7</ecNumber>
    </recommendedName>
</protein>
<keyword evidence="7" id="KW-0325">Glycoprotein</keyword>
<dbReference type="PROSITE" id="PS00941">
    <property type="entry name" value="CARBOXYLESTERASE_B_2"/>
    <property type="match status" value="2"/>
</dbReference>
<evidence type="ECO:0000256" key="5">
    <source>
        <dbReference type="ARBA" id="ARBA00022867"/>
    </source>
</evidence>
<evidence type="ECO:0000256" key="8">
    <source>
        <dbReference type="ARBA" id="ARBA00048484"/>
    </source>
</evidence>
<keyword evidence="4" id="KW-0378">Hydrolase</keyword>